<name>A0A318KV32_9NEIS</name>
<gene>
    <name evidence="5" type="ORF">DFR34_10359</name>
</gene>
<feature type="domain" description="Leucine-binding protein" evidence="4">
    <location>
        <begin position="32"/>
        <end position="399"/>
    </location>
</feature>
<comment type="caution">
    <text evidence="5">The sequence shown here is derived from an EMBL/GenBank/DDBJ whole genome shotgun (WGS) entry which is preliminary data.</text>
</comment>
<dbReference type="AlphaFoldDB" id="A0A318KV32"/>
<organism evidence="5 6">
    <name type="scientific">Rivihabitans pingtungensis</name>
    <dbReference type="NCBI Taxonomy" id="1054498"/>
    <lineage>
        <taxon>Bacteria</taxon>
        <taxon>Pseudomonadati</taxon>
        <taxon>Pseudomonadota</taxon>
        <taxon>Betaproteobacteria</taxon>
        <taxon>Neisseriales</taxon>
        <taxon>Aquaspirillaceae</taxon>
        <taxon>Rivihabitans</taxon>
    </lineage>
</organism>
<protein>
    <submittedName>
        <fullName evidence="5">Amino acid/amide ABC transporter substrate-binding protein (HAAT family)</fullName>
    </submittedName>
</protein>
<dbReference type="RefSeq" id="WP_170121686.1">
    <property type="nucleotide sequence ID" value="NZ_QJKI01000003.1"/>
</dbReference>
<feature type="chain" id="PRO_5016344254" evidence="3">
    <location>
        <begin position="28"/>
        <end position="442"/>
    </location>
</feature>
<accession>A0A318KV32</accession>
<dbReference type="Proteomes" id="UP000247555">
    <property type="component" value="Unassembled WGS sequence"/>
</dbReference>
<evidence type="ECO:0000259" key="4">
    <source>
        <dbReference type="Pfam" id="PF13458"/>
    </source>
</evidence>
<dbReference type="Gene3D" id="3.40.50.2300">
    <property type="match status" value="2"/>
</dbReference>
<dbReference type="Pfam" id="PF13458">
    <property type="entry name" value="Peripla_BP_6"/>
    <property type="match status" value="1"/>
</dbReference>
<dbReference type="InterPro" id="IPR028082">
    <property type="entry name" value="Peripla_BP_I"/>
</dbReference>
<evidence type="ECO:0000313" key="5">
    <source>
        <dbReference type="EMBL" id="PXX80718.1"/>
    </source>
</evidence>
<dbReference type="CDD" id="cd06334">
    <property type="entry name" value="PBP1_ABC_ligand_binding-like"/>
    <property type="match status" value="1"/>
</dbReference>
<evidence type="ECO:0000256" key="1">
    <source>
        <dbReference type="ARBA" id="ARBA00010062"/>
    </source>
</evidence>
<sequence>MKTNSLKRSVLAVAVSLGTLAAGQAWAAEQFIPIPSYRVGPYASGGSKYYGGLIDYINLVNAKEGGVGGVKLTYEECETEYKNDRGVECYERLKAKGEAGASMFNFMSTGITYATMDRASQDKIPLVTIGFGRADAKDGSVFPYVFPLITSYWSQASAKISYIGQRLGGMDKLKGKKIVNLYHGSAYGKETMPVLEAFAKKYGFELVNVEVPAPGTEQQSQWLEIRRQQPDFVILRSWGVMTPAAIKAAAKVGFPRDKIVAVWWGGSEEDVIPAGEAAKGYIAGSFASDGVGFPVIQDIQKTLYANGKGNLSDQAAIGTVNYNRGVIGGIMMVEAIRVAQGKFGKKALNGDEVRWGLEHLDLSPARLKALGAANMIPGVKTSCANHEGSGYTRFMQWDGKAWKPASGWIAPDNSVLDPLVKASADKYAKEKGITPRDCSKEK</sequence>
<proteinExistence type="inferred from homology"/>
<dbReference type="SUPFAM" id="SSF53822">
    <property type="entry name" value="Periplasmic binding protein-like I"/>
    <property type="match status" value="1"/>
</dbReference>
<feature type="signal peptide" evidence="3">
    <location>
        <begin position="1"/>
        <end position="27"/>
    </location>
</feature>
<dbReference type="PANTHER" id="PTHR47235:SF1">
    <property type="entry name" value="BLR6548 PROTEIN"/>
    <property type="match status" value="1"/>
</dbReference>
<dbReference type="InterPro" id="IPR028081">
    <property type="entry name" value="Leu-bd"/>
</dbReference>
<keyword evidence="6" id="KW-1185">Reference proteome</keyword>
<evidence type="ECO:0000313" key="6">
    <source>
        <dbReference type="Proteomes" id="UP000247555"/>
    </source>
</evidence>
<evidence type="ECO:0000256" key="3">
    <source>
        <dbReference type="SAM" id="SignalP"/>
    </source>
</evidence>
<keyword evidence="2 3" id="KW-0732">Signal</keyword>
<reference evidence="5 6" key="1">
    <citation type="submission" date="2018-05" db="EMBL/GenBank/DDBJ databases">
        <title>Genomic Encyclopedia of Type Strains, Phase IV (KMG-IV): sequencing the most valuable type-strain genomes for metagenomic binning, comparative biology and taxonomic classification.</title>
        <authorList>
            <person name="Goeker M."/>
        </authorList>
    </citation>
    <scope>NUCLEOTIDE SEQUENCE [LARGE SCALE GENOMIC DNA]</scope>
    <source>
        <strain evidence="5 6">DSM 29661</strain>
    </source>
</reference>
<comment type="similarity">
    <text evidence="1">Belongs to the leucine-binding protein family.</text>
</comment>
<evidence type="ECO:0000256" key="2">
    <source>
        <dbReference type="ARBA" id="ARBA00022729"/>
    </source>
</evidence>
<dbReference type="PANTHER" id="PTHR47235">
    <property type="entry name" value="BLR6548 PROTEIN"/>
    <property type="match status" value="1"/>
</dbReference>
<dbReference type="EMBL" id="QJKI01000003">
    <property type="protein sequence ID" value="PXX80718.1"/>
    <property type="molecule type" value="Genomic_DNA"/>
</dbReference>